<dbReference type="AlphaFoldDB" id="A0A8J7ALK0"/>
<name>A0A8J7ALK0_9CYAN</name>
<evidence type="ECO:0000313" key="3">
    <source>
        <dbReference type="Proteomes" id="UP000636505"/>
    </source>
</evidence>
<dbReference type="PROSITE" id="PS51186">
    <property type="entry name" value="GNAT"/>
    <property type="match status" value="1"/>
</dbReference>
<dbReference type="Gene3D" id="3.40.630.30">
    <property type="match status" value="1"/>
</dbReference>
<dbReference type="Pfam" id="PF13302">
    <property type="entry name" value="Acetyltransf_3"/>
    <property type="match status" value="1"/>
</dbReference>
<dbReference type="GO" id="GO:0016747">
    <property type="term" value="F:acyltransferase activity, transferring groups other than amino-acyl groups"/>
    <property type="evidence" value="ECO:0007669"/>
    <property type="project" value="InterPro"/>
</dbReference>
<accession>A0A8J7ALK0</accession>
<dbReference type="RefSeq" id="WP_193905107.1">
    <property type="nucleotide sequence ID" value="NZ_JADEXG010000006.1"/>
</dbReference>
<dbReference type="Proteomes" id="UP000636505">
    <property type="component" value="Unassembled WGS sequence"/>
</dbReference>
<evidence type="ECO:0000259" key="1">
    <source>
        <dbReference type="PROSITE" id="PS51186"/>
    </source>
</evidence>
<reference evidence="2" key="1">
    <citation type="submission" date="2020-10" db="EMBL/GenBank/DDBJ databases">
        <authorList>
            <person name="Castelo-Branco R."/>
            <person name="Eusebio N."/>
            <person name="Adriana R."/>
            <person name="Vieira A."/>
            <person name="Brugerolle De Fraissinette N."/>
            <person name="Rezende De Castro R."/>
            <person name="Schneider M.P."/>
            <person name="Vasconcelos V."/>
            <person name="Leao P.N."/>
        </authorList>
    </citation>
    <scope>NUCLEOTIDE SEQUENCE</scope>
    <source>
        <strain evidence="2">LEGE 07310</strain>
    </source>
</reference>
<proteinExistence type="predicted"/>
<protein>
    <submittedName>
        <fullName evidence="2">GNAT family N-acetyltransferase</fullName>
    </submittedName>
</protein>
<keyword evidence="3" id="KW-1185">Reference proteome</keyword>
<feature type="domain" description="N-acetyltransferase" evidence="1">
    <location>
        <begin position="12"/>
        <end position="171"/>
    </location>
</feature>
<dbReference type="PANTHER" id="PTHR43415:SF3">
    <property type="entry name" value="GNAT-FAMILY ACETYLTRANSFERASE"/>
    <property type="match status" value="1"/>
</dbReference>
<comment type="caution">
    <text evidence="2">The sequence shown here is derived from an EMBL/GenBank/DDBJ whole genome shotgun (WGS) entry which is preliminary data.</text>
</comment>
<dbReference type="InterPro" id="IPR016181">
    <property type="entry name" value="Acyl_CoA_acyltransferase"/>
</dbReference>
<sequence length="180" mass="20686">MSNPNQLRAAGLVLRPTQAQDFPFVLTAEQHPENAPFVSQWTLDRHRQALTELDEQHWIAECLSVNSTGDPVPVGYAILAGLENPNRSLELRRLVITQKGQGYGRTALRLLQQWAFQTQAAHRLWLDVMEKNDRARRLYQSEGFMPEGILRECIKTPNGYASMILMSRLSWEWQRSQRSA</sequence>
<gene>
    <name evidence="2" type="ORF">IQ241_03880</name>
</gene>
<dbReference type="InterPro" id="IPR000182">
    <property type="entry name" value="GNAT_dom"/>
</dbReference>
<dbReference type="SUPFAM" id="SSF55729">
    <property type="entry name" value="Acyl-CoA N-acyltransferases (Nat)"/>
    <property type="match status" value="1"/>
</dbReference>
<dbReference type="CDD" id="cd04301">
    <property type="entry name" value="NAT_SF"/>
    <property type="match status" value="1"/>
</dbReference>
<organism evidence="2 3">
    <name type="scientific">Vasconcelosia minhoensis LEGE 07310</name>
    <dbReference type="NCBI Taxonomy" id="915328"/>
    <lineage>
        <taxon>Bacteria</taxon>
        <taxon>Bacillati</taxon>
        <taxon>Cyanobacteriota</taxon>
        <taxon>Cyanophyceae</taxon>
        <taxon>Nodosilineales</taxon>
        <taxon>Cymatolegaceae</taxon>
        <taxon>Vasconcelosia</taxon>
        <taxon>Vasconcelosia minhoensis</taxon>
    </lineage>
</organism>
<dbReference type="EMBL" id="JADEXG010000006">
    <property type="protein sequence ID" value="MBE9076441.1"/>
    <property type="molecule type" value="Genomic_DNA"/>
</dbReference>
<evidence type="ECO:0000313" key="2">
    <source>
        <dbReference type="EMBL" id="MBE9076441.1"/>
    </source>
</evidence>
<dbReference type="PANTHER" id="PTHR43415">
    <property type="entry name" value="SPERMIDINE N(1)-ACETYLTRANSFERASE"/>
    <property type="match status" value="1"/>
</dbReference>